<feature type="region of interest" description="Disordered" evidence="1">
    <location>
        <begin position="67"/>
        <end position="146"/>
    </location>
</feature>
<keyword evidence="2" id="KW-0812">Transmembrane</keyword>
<proteinExistence type="predicted"/>
<evidence type="ECO:0000313" key="3">
    <source>
        <dbReference type="EMBL" id="MFF5294459.1"/>
    </source>
</evidence>
<accession>A0ABW6WMD7</accession>
<protein>
    <submittedName>
        <fullName evidence="3">Uncharacterized protein</fullName>
    </submittedName>
</protein>
<evidence type="ECO:0000256" key="2">
    <source>
        <dbReference type="SAM" id="Phobius"/>
    </source>
</evidence>
<feature type="compositionally biased region" description="Basic and acidic residues" evidence="1">
    <location>
        <begin position="1"/>
        <end position="11"/>
    </location>
</feature>
<feature type="compositionally biased region" description="Low complexity" evidence="1">
    <location>
        <begin position="75"/>
        <end position="102"/>
    </location>
</feature>
<sequence length="254" mass="26160">MTDHDGDRHEGVQPAGKRPAGRRRAIVVGGVAGLAAVLGGGAYLVTSVLPGPDATVAQDIRPIVPAEQSVSAQPTAGASESATASGSAAAASPSSATTARSGKPSTSPSPTAEDEAAVRKKVMAAREAAAEDGVPLQRPLTPSPGTMRALADVKETSRSLPGGGIMRVISTKGDLSGQREMLWAADDGRPVDGARCTQRFHFSPNGPAVVRPTMLLCWRISAGRSVVVLTIDRQNRPSSAESTAEIDRQWQKLG</sequence>
<keyword evidence="4" id="KW-1185">Reference proteome</keyword>
<dbReference type="EMBL" id="JBIAZU010000006">
    <property type="protein sequence ID" value="MFF5294459.1"/>
    <property type="molecule type" value="Genomic_DNA"/>
</dbReference>
<keyword evidence="2" id="KW-1133">Transmembrane helix</keyword>
<evidence type="ECO:0000313" key="4">
    <source>
        <dbReference type="Proteomes" id="UP001602245"/>
    </source>
</evidence>
<comment type="caution">
    <text evidence="3">The sequence shown here is derived from an EMBL/GenBank/DDBJ whole genome shotgun (WGS) entry which is preliminary data.</text>
</comment>
<dbReference type="RefSeq" id="WP_020514736.1">
    <property type="nucleotide sequence ID" value="NZ_JBIAZU010000006.1"/>
</dbReference>
<organism evidence="3 4">
    <name type="scientific">Paractinoplanes globisporus</name>
    <dbReference type="NCBI Taxonomy" id="113565"/>
    <lineage>
        <taxon>Bacteria</taxon>
        <taxon>Bacillati</taxon>
        <taxon>Actinomycetota</taxon>
        <taxon>Actinomycetes</taxon>
        <taxon>Micromonosporales</taxon>
        <taxon>Micromonosporaceae</taxon>
        <taxon>Paractinoplanes</taxon>
    </lineage>
</organism>
<feature type="region of interest" description="Disordered" evidence="1">
    <location>
        <begin position="1"/>
        <end position="22"/>
    </location>
</feature>
<evidence type="ECO:0000256" key="1">
    <source>
        <dbReference type="SAM" id="MobiDB-lite"/>
    </source>
</evidence>
<feature type="transmembrane region" description="Helical" evidence="2">
    <location>
        <begin position="25"/>
        <end position="45"/>
    </location>
</feature>
<keyword evidence="2" id="KW-0472">Membrane</keyword>
<gene>
    <name evidence="3" type="ORF">ACFY35_33900</name>
</gene>
<name>A0ABW6WMD7_9ACTN</name>
<reference evidence="3 4" key="1">
    <citation type="submission" date="2024-10" db="EMBL/GenBank/DDBJ databases">
        <title>The Natural Products Discovery Center: Release of the First 8490 Sequenced Strains for Exploring Actinobacteria Biosynthetic Diversity.</title>
        <authorList>
            <person name="Kalkreuter E."/>
            <person name="Kautsar S.A."/>
            <person name="Yang D."/>
            <person name="Bader C.D."/>
            <person name="Teijaro C.N."/>
            <person name="Fluegel L."/>
            <person name="Davis C.M."/>
            <person name="Simpson J.R."/>
            <person name="Lauterbach L."/>
            <person name="Steele A.D."/>
            <person name="Gui C."/>
            <person name="Meng S."/>
            <person name="Li G."/>
            <person name="Viehrig K."/>
            <person name="Ye F."/>
            <person name="Su P."/>
            <person name="Kiefer A.F."/>
            <person name="Nichols A."/>
            <person name="Cepeda A.J."/>
            <person name="Yan W."/>
            <person name="Fan B."/>
            <person name="Jiang Y."/>
            <person name="Adhikari A."/>
            <person name="Zheng C.-J."/>
            <person name="Schuster L."/>
            <person name="Cowan T.M."/>
            <person name="Smanski M.J."/>
            <person name="Chevrette M.G."/>
            <person name="De Carvalho L.P.S."/>
            <person name="Shen B."/>
        </authorList>
    </citation>
    <scope>NUCLEOTIDE SEQUENCE [LARGE SCALE GENOMIC DNA]</scope>
    <source>
        <strain evidence="3 4">NPDC000087</strain>
    </source>
</reference>
<dbReference type="Proteomes" id="UP001602245">
    <property type="component" value="Unassembled WGS sequence"/>
</dbReference>